<dbReference type="Pfam" id="PF13640">
    <property type="entry name" value="2OG-FeII_Oxy_3"/>
    <property type="match status" value="1"/>
</dbReference>
<organism evidence="2 3">
    <name type="scientific">SAR324 cluster bacterium</name>
    <dbReference type="NCBI Taxonomy" id="2024889"/>
    <lineage>
        <taxon>Bacteria</taxon>
        <taxon>Deltaproteobacteria</taxon>
        <taxon>SAR324 cluster</taxon>
    </lineage>
</organism>
<protein>
    <recommendedName>
        <fullName evidence="1">Prolyl 4-hydroxylase alpha subunit Fe(2+) 2OG dioxygenase domain-containing protein</fullName>
    </recommendedName>
</protein>
<name>A0A2D6YHC4_9DELT</name>
<evidence type="ECO:0000259" key="1">
    <source>
        <dbReference type="Pfam" id="PF13640"/>
    </source>
</evidence>
<gene>
    <name evidence="2" type="ORF">CMN54_03775</name>
</gene>
<evidence type="ECO:0000313" key="3">
    <source>
        <dbReference type="Proteomes" id="UP000226525"/>
    </source>
</evidence>
<comment type="caution">
    <text evidence="2">The sequence shown here is derived from an EMBL/GenBank/DDBJ whole genome shotgun (WGS) entry which is preliminary data.</text>
</comment>
<proteinExistence type="predicted"/>
<dbReference type="AlphaFoldDB" id="A0A2D6YHC4"/>
<dbReference type="InterPro" id="IPR044862">
    <property type="entry name" value="Pro_4_hyd_alph_FE2OG_OXY"/>
</dbReference>
<dbReference type="EMBL" id="NZEX01000037">
    <property type="protein sequence ID" value="MAH62564.1"/>
    <property type="molecule type" value="Genomic_DNA"/>
</dbReference>
<sequence>MRCLEELRELLNRHLYLSFVTQEAHYTLCPAQTRYQRHLDQFQYAPGRTVFTTSYLNWDWHAEEGGQLCLHLAERLQDLLLSRNRLVLFRSVDIQHEVLLATRERLSIICLLRYRSALPIPVAHGIV</sequence>
<reference evidence="3" key="1">
    <citation type="submission" date="2017-09" db="EMBL/GenBank/DDBJ databases">
        <title>The Reconstruction of 2,631 Draft Metagenome-Assembled Genomes from the Global Oceans.</title>
        <authorList>
            <person name="Tully B.J."/>
            <person name="Graham E.D."/>
            <person name="Heidelberg J.F."/>
        </authorList>
    </citation>
    <scope>NUCLEOTIDE SEQUENCE [LARGE SCALE GENOMIC DNA]</scope>
</reference>
<dbReference type="Gene3D" id="2.60.120.620">
    <property type="entry name" value="q2cbj1_9rhob like domain"/>
    <property type="match status" value="1"/>
</dbReference>
<evidence type="ECO:0000313" key="2">
    <source>
        <dbReference type="EMBL" id="MAH62564.1"/>
    </source>
</evidence>
<accession>A0A2D6YHC4</accession>
<dbReference type="Proteomes" id="UP000226525">
    <property type="component" value="Unassembled WGS sequence"/>
</dbReference>
<feature type="domain" description="Prolyl 4-hydroxylase alpha subunit Fe(2+) 2OG dioxygenase" evidence="1">
    <location>
        <begin position="30"/>
        <end position="110"/>
    </location>
</feature>